<dbReference type="InterPro" id="IPR013610">
    <property type="entry name" value="ArdC_N"/>
</dbReference>
<feature type="domain" description="N-terminal" evidence="1">
    <location>
        <begin position="12"/>
        <end position="108"/>
    </location>
</feature>
<gene>
    <name evidence="2" type="ORF">JGZ69_00290</name>
</gene>
<organism evidence="2 3">
    <name type="scientific">Heyndrickxia sporothermodurans</name>
    <dbReference type="NCBI Taxonomy" id="46224"/>
    <lineage>
        <taxon>Bacteria</taxon>
        <taxon>Bacillati</taxon>
        <taxon>Bacillota</taxon>
        <taxon>Bacilli</taxon>
        <taxon>Bacillales</taxon>
        <taxon>Bacillaceae</taxon>
        <taxon>Heyndrickxia</taxon>
    </lineage>
</organism>
<dbReference type="EMBL" id="CP066701">
    <property type="protein sequence ID" value="QQX25506.1"/>
    <property type="molecule type" value="Genomic_DNA"/>
</dbReference>
<evidence type="ECO:0000313" key="2">
    <source>
        <dbReference type="EMBL" id="QQX25506.1"/>
    </source>
</evidence>
<dbReference type="AlphaFoldDB" id="A0AB37HKR7"/>
<dbReference type="GO" id="GO:0003697">
    <property type="term" value="F:single-stranded DNA binding"/>
    <property type="evidence" value="ECO:0007669"/>
    <property type="project" value="InterPro"/>
</dbReference>
<evidence type="ECO:0000259" key="1">
    <source>
        <dbReference type="Pfam" id="PF08401"/>
    </source>
</evidence>
<proteinExistence type="predicted"/>
<name>A0AB37HKR7_9BACI</name>
<dbReference type="RefSeq" id="WP_202299809.1">
    <property type="nucleotide sequence ID" value="NZ_CP066701.1"/>
</dbReference>
<dbReference type="Proteomes" id="UP000595512">
    <property type="component" value="Chromosome"/>
</dbReference>
<accession>A0AB37HKR7</accession>
<protein>
    <recommendedName>
        <fullName evidence="1">N-terminal domain-containing protein</fullName>
    </recommendedName>
</protein>
<dbReference type="KEGG" id="hspo:JGZ69_00290"/>
<sequence>MAAGSNFLTLDDVNKQLDKGLENILKSERFKELLDVMSKVNNYSINNSILIAMQKPDATMVQGFNAWKDMGRYVQKGEKALKVLAPLIKKVKMEHIDPKTQKPKIDEKGNIVTSEQKVITGFKMVPVYDVSQTDGKEIPSVRDFINREMSNDEHIKRLYNDFFDHIKQSYPIREDVTDKGVGGYFRPSTNEIVISNTENNNDSMKFRVLIHEYAHAKLHNLESDMKDLPRGHKEAQAESVAYIVSKYYGLDTDDISLGYIATWSQDINVARSAIGEVQKVANEMILTIDELQRDKIQEFYIDNNKEYKQSVELLKNQFNINVESIDKTGKEINQFELLNKDNGMVVSAKLDYSEKTEKFQLRTDKNWIIPLSELNQSETITF</sequence>
<evidence type="ECO:0000313" key="3">
    <source>
        <dbReference type="Proteomes" id="UP000595512"/>
    </source>
</evidence>
<reference evidence="2 3" key="1">
    <citation type="submission" date="2020-12" db="EMBL/GenBank/DDBJ databases">
        <title>Taxonomic evaluation of the Bacillus sporothermodurans group of bacteria based on whole genome sequences.</title>
        <authorList>
            <person name="Fiedler G."/>
            <person name="Herbstmann A.-D."/>
            <person name="Doll E."/>
            <person name="Wenning M."/>
            <person name="Brinks E."/>
            <person name="Kabisch J."/>
            <person name="Breitenwieser F."/>
            <person name="Lappann M."/>
            <person name="Boehnlein C."/>
            <person name="Franz C."/>
        </authorList>
    </citation>
    <scope>NUCLEOTIDE SEQUENCE [LARGE SCALE GENOMIC DNA]</scope>
    <source>
        <strain evidence="2 3">DSM 10599</strain>
    </source>
</reference>
<dbReference type="Pfam" id="PF08401">
    <property type="entry name" value="ArdcN"/>
    <property type="match status" value="1"/>
</dbReference>